<dbReference type="SUPFAM" id="SSF159501">
    <property type="entry name" value="EreA/ChaN-like"/>
    <property type="match status" value="1"/>
</dbReference>
<evidence type="ECO:0000259" key="1">
    <source>
        <dbReference type="Pfam" id="PF04187"/>
    </source>
</evidence>
<gene>
    <name evidence="2" type="ORF">IAB91_01410</name>
</gene>
<evidence type="ECO:0000313" key="3">
    <source>
        <dbReference type="Proteomes" id="UP000823757"/>
    </source>
</evidence>
<dbReference type="Pfam" id="PF04187">
    <property type="entry name" value="Cofac_haem_bdg"/>
    <property type="match status" value="1"/>
</dbReference>
<reference evidence="2" key="2">
    <citation type="journal article" date="2021" name="PeerJ">
        <title>Extensive microbial diversity within the chicken gut microbiome revealed by metagenomics and culture.</title>
        <authorList>
            <person name="Gilroy R."/>
            <person name="Ravi A."/>
            <person name="Getino M."/>
            <person name="Pursley I."/>
            <person name="Horton D.L."/>
            <person name="Alikhan N.F."/>
            <person name="Baker D."/>
            <person name="Gharbi K."/>
            <person name="Hall N."/>
            <person name="Watson M."/>
            <person name="Adriaenssens E.M."/>
            <person name="Foster-Nyarko E."/>
            <person name="Jarju S."/>
            <person name="Secka A."/>
            <person name="Antonio M."/>
            <person name="Oren A."/>
            <person name="Chaudhuri R.R."/>
            <person name="La Ragione R."/>
            <person name="Hildebrand F."/>
            <person name="Pallen M.J."/>
        </authorList>
    </citation>
    <scope>NUCLEOTIDE SEQUENCE</scope>
    <source>
        <strain evidence="2">B1-13419</strain>
    </source>
</reference>
<feature type="domain" description="Haem-binding uptake Tiki superfamily ChaN" evidence="1">
    <location>
        <begin position="2"/>
        <end position="136"/>
    </location>
</feature>
<protein>
    <submittedName>
        <fullName evidence="2">ChaN family lipoprotein</fullName>
    </submittedName>
</protein>
<dbReference type="CDD" id="cd14727">
    <property type="entry name" value="ChanN-like"/>
    <property type="match status" value="1"/>
</dbReference>
<proteinExistence type="predicted"/>
<dbReference type="AlphaFoldDB" id="A0A9D9ILL9"/>
<evidence type="ECO:0000313" key="2">
    <source>
        <dbReference type="EMBL" id="MBO8473934.1"/>
    </source>
</evidence>
<dbReference type="InterPro" id="IPR007314">
    <property type="entry name" value="Cofac_haem-bd_dom"/>
</dbReference>
<comment type="caution">
    <text evidence="2">The sequence shown here is derived from an EMBL/GenBank/DDBJ whole genome shotgun (WGS) entry which is preliminary data.</text>
</comment>
<keyword evidence="2" id="KW-0449">Lipoprotein</keyword>
<feature type="non-terminal residue" evidence="2">
    <location>
        <position position="1"/>
    </location>
</feature>
<accession>A0A9D9ILL9</accession>
<dbReference type="Proteomes" id="UP000823757">
    <property type="component" value="Unassembled WGS sequence"/>
</dbReference>
<dbReference type="EMBL" id="JADIMD010000020">
    <property type="protein sequence ID" value="MBO8473934.1"/>
    <property type="molecule type" value="Genomic_DNA"/>
</dbReference>
<name>A0A9D9ILL9_9BACT</name>
<reference evidence="2" key="1">
    <citation type="submission" date="2020-10" db="EMBL/GenBank/DDBJ databases">
        <authorList>
            <person name="Gilroy R."/>
        </authorList>
    </citation>
    <scope>NUCLEOTIDE SEQUENCE</scope>
    <source>
        <strain evidence="2">B1-13419</strain>
    </source>
</reference>
<sequence length="181" mass="20216">FWTDYEPLIFFARDHSLKFVATNVPRRYAAYVKDNGLEALDSLPESDKAYMAPLPIPFEASEESDQMFALMRMMSGSHSDGPSYYAEAQALKDATMAWSIAEAFAEGCPDGSPVRQFIHYNGNYHSDNRGGIVPYLEGYLPGKRIVTVCCVRQDDISSLDEENAGRADFIIAVPVDMTMTF</sequence>
<organism evidence="2 3">
    <name type="scientific">Candidatus Cryptobacteroides faecigallinarum</name>
    <dbReference type="NCBI Taxonomy" id="2840763"/>
    <lineage>
        <taxon>Bacteria</taxon>
        <taxon>Pseudomonadati</taxon>
        <taxon>Bacteroidota</taxon>
        <taxon>Bacteroidia</taxon>
        <taxon>Bacteroidales</taxon>
        <taxon>Candidatus Cryptobacteroides</taxon>
    </lineage>
</organism>